<dbReference type="PANTHER" id="PTHR33463">
    <property type="entry name" value="NB-ARC DOMAIN-CONTAINING PROTEIN-RELATED"/>
    <property type="match status" value="1"/>
</dbReference>
<keyword evidence="1" id="KW-0611">Plant defense</keyword>
<dbReference type="InterPro" id="IPR050905">
    <property type="entry name" value="Plant_NBS-LRR"/>
</dbReference>
<evidence type="ECO:0000259" key="2">
    <source>
        <dbReference type="Pfam" id="PF23247"/>
    </source>
</evidence>
<dbReference type="InterPro" id="IPR057135">
    <property type="entry name" value="At4g27190-like_LRR"/>
</dbReference>
<dbReference type="InterPro" id="IPR032675">
    <property type="entry name" value="LRR_dom_sf"/>
</dbReference>
<reference evidence="3 5" key="2">
    <citation type="journal article" date="2014" name="BMC Genomics">
        <title>An improved genome release (version Mt4.0) for the model legume Medicago truncatula.</title>
        <authorList>
            <person name="Tang H."/>
            <person name="Krishnakumar V."/>
            <person name="Bidwell S."/>
            <person name="Rosen B."/>
            <person name="Chan A."/>
            <person name="Zhou S."/>
            <person name="Gentzbittel L."/>
            <person name="Childs K.L."/>
            <person name="Yandell M."/>
            <person name="Gundlach H."/>
            <person name="Mayer K.F."/>
            <person name="Schwartz D.C."/>
            <person name="Town C.D."/>
        </authorList>
    </citation>
    <scope>GENOME REANNOTATION</scope>
    <source>
        <strain evidence="3">A17</strain>
        <strain evidence="4 5">cv. Jemalong A17</strain>
    </source>
</reference>
<feature type="domain" description="Disease resistance protein At4g27190-like leucine-rich repeats" evidence="2">
    <location>
        <begin position="299"/>
        <end position="380"/>
    </location>
</feature>
<dbReference type="EMBL" id="CM001220">
    <property type="protein sequence ID" value="KEH29164.1"/>
    <property type="molecule type" value="Genomic_DNA"/>
</dbReference>
<dbReference type="SUPFAM" id="SSF52047">
    <property type="entry name" value="RNI-like"/>
    <property type="match status" value="2"/>
</dbReference>
<organism evidence="3 5">
    <name type="scientific">Medicago truncatula</name>
    <name type="common">Barrel medic</name>
    <name type="synonym">Medicago tribuloides</name>
    <dbReference type="NCBI Taxonomy" id="3880"/>
    <lineage>
        <taxon>Eukaryota</taxon>
        <taxon>Viridiplantae</taxon>
        <taxon>Streptophyta</taxon>
        <taxon>Embryophyta</taxon>
        <taxon>Tracheophyta</taxon>
        <taxon>Spermatophyta</taxon>
        <taxon>Magnoliopsida</taxon>
        <taxon>eudicotyledons</taxon>
        <taxon>Gunneridae</taxon>
        <taxon>Pentapetalae</taxon>
        <taxon>rosids</taxon>
        <taxon>fabids</taxon>
        <taxon>Fabales</taxon>
        <taxon>Fabaceae</taxon>
        <taxon>Papilionoideae</taxon>
        <taxon>50 kb inversion clade</taxon>
        <taxon>NPAAA clade</taxon>
        <taxon>Hologalegina</taxon>
        <taxon>IRL clade</taxon>
        <taxon>Trifolieae</taxon>
        <taxon>Medicago</taxon>
    </lineage>
</organism>
<gene>
    <name evidence="3" type="ordered locus">MTR_4g027125</name>
</gene>
<dbReference type="PANTHER" id="PTHR33463:SF105">
    <property type="entry name" value="AND NB-ARC DOMAIN DISEASE RESISTANCE PROTEIN, PUTATIVE-RELATED"/>
    <property type="match status" value="1"/>
</dbReference>
<keyword evidence="5" id="KW-1185">Reference proteome</keyword>
<reference evidence="4" key="3">
    <citation type="submission" date="2015-04" db="UniProtKB">
        <authorList>
            <consortium name="EnsemblPlants"/>
        </authorList>
    </citation>
    <scope>IDENTIFICATION</scope>
    <source>
        <strain evidence="4">cv. Jemalong A17</strain>
    </source>
</reference>
<dbReference type="Pfam" id="PF23247">
    <property type="entry name" value="LRR_RPS2"/>
    <property type="match status" value="2"/>
</dbReference>
<name>A0A072UHC8_MEDTR</name>
<feature type="domain" description="Disease resistance protein At4g27190-like leucine-rich repeats" evidence="2">
    <location>
        <begin position="242"/>
        <end position="282"/>
    </location>
</feature>
<evidence type="ECO:0000313" key="5">
    <source>
        <dbReference type="Proteomes" id="UP000002051"/>
    </source>
</evidence>
<reference evidence="3 5" key="1">
    <citation type="journal article" date="2011" name="Nature">
        <title>The Medicago genome provides insight into the evolution of rhizobial symbioses.</title>
        <authorList>
            <person name="Young N.D."/>
            <person name="Debelle F."/>
            <person name="Oldroyd G.E."/>
            <person name="Geurts R."/>
            <person name="Cannon S.B."/>
            <person name="Udvardi M.K."/>
            <person name="Benedito V.A."/>
            <person name="Mayer K.F."/>
            <person name="Gouzy J."/>
            <person name="Schoof H."/>
            <person name="Van de Peer Y."/>
            <person name="Proost S."/>
            <person name="Cook D.R."/>
            <person name="Meyers B.C."/>
            <person name="Spannagl M."/>
            <person name="Cheung F."/>
            <person name="De Mita S."/>
            <person name="Krishnakumar V."/>
            <person name="Gundlach H."/>
            <person name="Zhou S."/>
            <person name="Mudge J."/>
            <person name="Bharti A.K."/>
            <person name="Murray J.D."/>
            <person name="Naoumkina M.A."/>
            <person name="Rosen B."/>
            <person name="Silverstein K.A."/>
            <person name="Tang H."/>
            <person name="Rombauts S."/>
            <person name="Zhao P.X."/>
            <person name="Zhou P."/>
            <person name="Barbe V."/>
            <person name="Bardou P."/>
            <person name="Bechner M."/>
            <person name="Bellec A."/>
            <person name="Berger A."/>
            <person name="Berges H."/>
            <person name="Bidwell S."/>
            <person name="Bisseling T."/>
            <person name="Choisne N."/>
            <person name="Couloux A."/>
            <person name="Denny R."/>
            <person name="Deshpande S."/>
            <person name="Dai X."/>
            <person name="Doyle J.J."/>
            <person name="Dudez A.M."/>
            <person name="Farmer A.D."/>
            <person name="Fouteau S."/>
            <person name="Franken C."/>
            <person name="Gibelin C."/>
            <person name="Gish J."/>
            <person name="Goldstein S."/>
            <person name="Gonzalez A.J."/>
            <person name="Green P.J."/>
            <person name="Hallab A."/>
            <person name="Hartog M."/>
            <person name="Hua A."/>
            <person name="Humphray S.J."/>
            <person name="Jeong D.H."/>
            <person name="Jing Y."/>
            <person name="Jocker A."/>
            <person name="Kenton S.M."/>
            <person name="Kim D.J."/>
            <person name="Klee K."/>
            <person name="Lai H."/>
            <person name="Lang C."/>
            <person name="Lin S."/>
            <person name="Macmil S.L."/>
            <person name="Magdelenat G."/>
            <person name="Matthews L."/>
            <person name="McCorrison J."/>
            <person name="Monaghan E.L."/>
            <person name="Mun J.H."/>
            <person name="Najar F.Z."/>
            <person name="Nicholson C."/>
            <person name="Noirot C."/>
            <person name="O'Bleness M."/>
            <person name="Paule C.R."/>
            <person name="Poulain J."/>
            <person name="Prion F."/>
            <person name="Qin B."/>
            <person name="Qu C."/>
            <person name="Retzel E.F."/>
            <person name="Riddle C."/>
            <person name="Sallet E."/>
            <person name="Samain S."/>
            <person name="Samson N."/>
            <person name="Sanders I."/>
            <person name="Saurat O."/>
            <person name="Scarpelli C."/>
            <person name="Schiex T."/>
            <person name="Segurens B."/>
            <person name="Severin A.J."/>
            <person name="Sherrier D.J."/>
            <person name="Shi R."/>
            <person name="Sims S."/>
            <person name="Singer S.R."/>
            <person name="Sinharoy S."/>
            <person name="Sterck L."/>
            <person name="Viollet A."/>
            <person name="Wang B.B."/>
            <person name="Wang K."/>
            <person name="Wang M."/>
            <person name="Wang X."/>
            <person name="Warfsmann J."/>
            <person name="Weissenbach J."/>
            <person name="White D.D."/>
            <person name="White J.D."/>
            <person name="Wiley G.B."/>
            <person name="Wincker P."/>
            <person name="Xing Y."/>
            <person name="Yang L."/>
            <person name="Yao Z."/>
            <person name="Ying F."/>
            <person name="Zhai J."/>
            <person name="Zhou L."/>
            <person name="Zuber A."/>
            <person name="Denarie J."/>
            <person name="Dixon R.A."/>
            <person name="May G.D."/>
            <person name="Schwartz D.C."/>
            <person name="Rogers J."/>
            <person name="Quetier F."/>
            <person name="Town C.D."/>
            <person name="Roe B.A."/>
        </authorList>
    </citation>
    <scope>NUCLEOTIDE SEQUENCE [LARGE SCALE GENOMIC DNA]</scope>
    <source>
        <strain evidence="3">A17</strain>
        <strain evidence="4 5">cv. Jemalong A17</strain>
    </source>
</reference>
<evidence type="ECO:0000256" key="1">
    <source>
        <dbReference type="ARBA" id="ARBA00022821"/>
    </source>
</evidence>
<dbReference type="HOGENOM" id="CLU_620199_0_0_1"/>
<evidence type="ECO:0000313" key="4">
    <source>
        <dbReference type="EnsemblPlants" id="KEH29164"/>
    </source>
</evidence>
<evidence type="ECO:0000313" key="3">
    <source>
        <dbReference type="EMBL" id="KEH29164.1"/>
    </source>
</evidence>
<dbReference type="AlphaFoldDB" id="A0A072UHC8"/>
<dbReference type="EnsemblPlants" id="KEH29164">
    <property type="protein sequence ID" value="KEH29164"/>
    <property type="gene ID" value="MTR_4g027125"/>
</dbReference>
<dbReference type="Gene3D" id="3.80.10.10">
    <property type="entry name" value="Ribonuclease Inhibitor"/>
    <property type="match status" value="2"/>
</dbReference>
<proteinExistence type="predicted"/>
<accession>A0A072UHC8</accession>
<sequence length="442" mass="50332">MKNIRSLLFKHVNLDDISILETLQSLETLDLNHCTIDELPHGITKLEKLKLLNLKDCEIARNNPFEVIEGCSSLEVLYFRGSFNDFCIEITFPKLKSFYINEYSDLANDLSMKFVSFESDDFFLSETTLKYCMQESEGIRLCRIERVWRNIIPEIVPLDQGMNDLAELHLRCILQLKCLIDTTHTESQVSKVFSKLVVLDLNELENLEELFNGPLSFDSLNSLEKLSIKDCKHLQSLFKCNLNLFNLKSVSLEGCPMLISLFQLSTAVSLVSLDRLEIKECGSLEYIIDEGKGEESRGEIIDDNESTSQGSMFKKLEVISIENITISDCKHLKSLFKCNINLFNLKSVSLERCPMLIALFQLSTAVSLLLLERLEIIDCELLENIIIDDNNSTSHAHDLPTLKSIIIKSCDKLNYIFGEDVKLGSLESLEFDGIPNLIDIFP</sequence>
<protein>
    <recommendedName>
        <fullName evidence="2">Disease resistance protein At4g27190-like leucine-rich repeats domain-containing protein</fullName>
    </recommendedName>
</protein>
<dbReference type="Proteomes" id="UP000002051">
    <property type="component" value="Chromosome 4"/>
</dbReference>